<dbReference type="EMBL" id="CP144103">
    <property type="protein sequence ID" value="WWC89783.1"/>
    <property type="molecule type" value="Genomic_DNA"/>
</dbReference>
<feature type="compositionally biased region" description="Low complexity" evidence="6">
    <location>
        <begin position="1034"/>
        <end position="1045"/>
    </location>
</feature>
<feature type="compositionally biased region" description="Low complexity" evidence="6">
    <location>
        <begin position="2011"/>
        <end position="2030"/>
    </location>
</feature>
<feature type="compositionally biased region" description="Low complexity" evidence="6">
    <location>
        <begin position="1670"/>
        <end position="1685"/>
    </location>
</feature>
<organism evidence="10 11">
    <name type="scientific">Kwoniella dendrophila CBS 6074</name>
    <dbReference type="NCBI Taxonomy" id="1295534"/>
    <lineage>
        <taxon>Eukaryota</taxon>
        <taxon>Fungi</taxon>
        <taxon>Dikarya</taxon>
        <taxon>Basidiomycota</taxon>
        <taxon>Agaricomycotina</taxon>
        <taxon>Tremellomycetes</taxon>
        <taxon>Tremellales</taxon>
        <taxon>Cryptococcaceae</taxon>
        <taxon>Kwoniella</taxon>
    </lineage>
</organism>
<name>A0AAX4JY26_9TREE</name>
<accession>A0AAX4JY26</accession>
<dbReference type="GO" id="GO:0000445">
    <property type="term" value="C:THO complex part of transcription export complex"/>
    <property type="evidence" value="ECO:0007669"/>
    <property type="project" value="TreeGrafter"/>
</dbReference>
<evidence type="ECO:0000256" key="6">
    <source>
        <dbReference type="SAM" id="MobiDB-lite"/>
    </source>
</evidence>
<dbReference type="InterPro" id="IPR021726">
    <property type="entry name" value="THO_THOC2_N"/>
</dbReference>
<feature type="compositionally biased region" description="Basic and acidic residues" evidence="6">
    <location>
        <begin position="1969"/>
        <end position="1980"/>
    </location>
</feature>
<feature type="compositionally biased region" description="Basic and acidic residues" evidence="6">
    <location>
        <begin position="1707"/>
        <end position="1798"/>
    </location>
</feature>
<keyword evidence="5" id="KW-0175">Coiled coil</keyword>
<evidence type="ECO:0000256" key="1">
    <source>
        <dbReference type="ARBA" id="ARBA00004123"/>
    </source>
</evidence>
<dbReference type="Proteomes" id="UP001355207">
    <property type="component" value="Chromosome 6"/>
</dbReference>
<comment type="similarity">
    <text evidence="2">Belongs to the THOC2 family.</text>
</comment>
<feature type="region of interest" description="Disordered" evidence="6">
    <location>
        <begin position="1309"/>
        <end position="1331"/>
    </location>
</feature>
<feature type="compositionally biased region" description="Pro residues" evidence="6">
    <location>
        <begin position="1549"/>
        <end position="1564"/>
    </location>
</feature>
<feature type="compositionally biased region" description="Low complexity" evidence="6">
    <location>
        <begin position="1447"/>
        <end position="1461"/>
    </location>
</feature>
<feature type="compositionally biased region" description="Basic and acidic residues" evidence="6">
    <location>
        <begin position="1808"/>
        <end position="1848"/>
    </location>
</feature>
<feature type="coiled-coil region" evidence="5">
    <location>
        <begin position="1153"/>
        <end position="1180"/>
    </location>
</feature>
<dbReference type="GO" id="GO:0003729">
    <property type="term" value="F:mRNA binding"/>
    <property type="evidence" value="ECO:0007669"/>
    <property type="project" value="TreeGrafter"/>
</dbReference>
<feature type="domain" description="THO complex subunitTHOC2 C-terminal" evidence="7">
    <location>
        <begin position="1102"/>
        <end position="1426"/>
    </location>
</feature>
<evidence type="ECO:0000256" key="3">
    <source>
        <dbReference type="ARBA" id="ARBA00019596"/>
    </source>
</evidence>
<dbReference type="PANTHER" id="PTHR21597:SF0">
    <property type="entry name" value="THO COMPLEX SUBUNIT 2"/>
    <property type="match status" value="1"/>
</dbReference>
<evidence type="ECO:0000259" key="8">
    <source>
        <dbReference type="Pfam" id="PF11732"/>
    </source>
</evidence>
<feature type="region of interest" description="Disordered" evidence="6">
    <location>
        <begin position="1019"/>
        <end position="1048"/>
    </location>
</feature>
<reference evidence="10 11" key="1">
    <citation type="submission" date="2024-01" db="EMBL/GenBank/DDBJ databases">
        <title>Comparative genomics of Cryptococcus and Kwoniella reveals pathogenesis evolution and contrasting modes of karyotype evolution via chromosome fusion or intercentromeric recombination.</title>
        <authorList>
            <person name="Coelho M.A."/>
            <person name="David-Palma M."/>
            <person name="Shea T."/>
            <person name="Bowers K."/>
            <person name="McGinley-Smith S."/>
            <person name="Mohammad A.W."/>
            <person name="Gnirke A."/>
            <person name="Yurkov A.M."/>
            <person name="Nowrousian M."/>
            <person name="Sun S."/>
            <person name="Cuomo C.A."/>
            <person name="Heitman J."/>
        </authorList>
    </citation>
    <scope>NUCLEOTIDE SEQUENCE [LARGE SCALE GENOMIC DNA]</scope>
    <source>
        <strain evidence="10 11">CBS 6074</strain>
    </source>
</reference>
<feature type="compositionally biased region" description="Basic and acidic residues" evidence="6">
    <location>
        <begin position="1314"/>
        <end position="1323"/>
    </location>
</feature>
<evidence type="ECO:0000256" key="5">
    <source>
        <dbReference type="SAM" id="Coils"/>
    </source>
</evidence>
<feature type="compositionally biased region" description="Basic and acidic residues" evidence="6">
    <location>
        <begin position="2103"/>
        <end position="2123"/>
    </location>
</feature>
<dbReference type="Pfam" id="PF11732">
    <property type="entry name" value="Thoc2"/>
    <property type="match status" value="1"/>
</dbReference>
<dbReference type="Pfam" id="PF16134">
    <property type="entry name" value="THOC2_N"/>
    <property type="match status" value="1"/>
</dbReference>
<comment type="subcellular location">
    <subcellularLocation>
        <location evidence="1">Nucleus</location>
    </subcellularLocation>
</comment>
<feature type="compositionally biased region" description="Basic and acidic residues" evidence="6">
    <location>
        <begin position="1496"/>
        <end position="1510"/>
    </location>
</feature>
<dbReference type="InterPro" id="IPR032302">
    <property type="entry name" value="THOC2_N"/>
</dbReference>
<protein>
    <recommendedName>
        <fullName evidence="3">THO complex subunit 2</fullName>
    </recommendedName>
</protein>
<evidence type="ECO:0000256" key="2">
    <source>
        <dbReference type="ARBA" id="ARBA00007857"/>
    </source>
</evidence>
<feature type="compositionally biased region" description="Low complexity" evidence="6">
    <location>
        <begin position="1565"/>
        <end position="1580"/>
    </location>
</feature>
<feature type="compositionally biased region" description="Basic and acidic residues" evidence="6">
    <location>
        <begin position="2076"/>
        <end position="2092"/>
    </location>
</feature>
<feature type="region of interest" description="Disordered" evidence="6">
    <location>
        <begin position="1437"/>
        <end position="2179"/>
    </location>
</feature>
<dbReference type="GO" id="GO:0006406">
    <property type="term" value="P:mRNA export from nucleus"/>
    <property type="evidence" value="ECO:0007669"/>
    <property type="project" value="InterPro"/>
</dbReference>
<proteinExistence type="inferred from homology"/>
<feature type="region of interest" description="Disordered" evidence="6">
    <location>
        <begin position="412"/>
        <end position="432"/>
    </location>
</feature>
<feature type="domain" description="THO complex subunit 2 N-terminal" evidence="9">
    <location>
        <begin position="22"/>
        <end position="700"/>
    </location>
</feature>
<feature type="compositionally biased region" description="Basic and acidic residues" evidence="6">
    <location>
        <begin position="1857"/>
        <end position="1924"/>
    </location>
</feature>
<evidence type="ECO:0000313" key="11">
    <source>
        <dbReference type="Proteomes" id="UP001355207"/>
    </source>
</evidence>
<feature type="compositionally biased region" description="Basic and acidic residues" evidence="6">
    <location>
        <begin position="2141"/>
        <end position="2152"/>
    </location>
</feature>
<evidence type="ECO:0000313" key="10">
    <source>
        <dbReference type="EMBL" id="WWC89783.1"/>
    </source>
</evidence>
<dbReference type="InterPro" id="IPR040007">
    <property type="entry name" value="Tho2"/>
</dbReference>
<dbReference type="Pfam" id="PF11262">
    <property type="entry name" value="Tho2"/>
    <property type="match status" value="1"/>
</dbReference>
<feature type="compositionally biased region" description="Low complexity" evidence="6">
    <location>
        <begin position="1925"/>
        <end position="1936"/>
    </location>
</feature>
<evidence type="ECO:0000259" key="9">
    <source>
        <dbReference type="Pfam" id="PF16134"/>
    </source>
</evidence>
<dbReference type="RefSeq" id="XP_066076546.1">
    <property type="nucleotide sequence ID" value="XM_066220449.1"/>
</dbReference>
<dbReference type="GeneID" id="91095379"/>
<dbReference type="PANTHER" id="PTHR21597">
    <property type="entry name" value="THO2 PROTEIN"/>
    <property type="match status" value="1"/>
</dbReference>
<keyword evidence="4" id="KW-0539">Nucleus</keyword>
<keyword evidence="11" id="KW-1185">Reference proteome</keyword>
<feature type="domain" description="THO complex subunitTHOC2 N-terminal" evidence="8">
    <location>
        <begin position="718"/>
        <end position="793"/>
    </location>
</feature>
<dbReference type="InterPro" id="IPR021418">
    <property type="entry name" value="THO_THOC2_C"/>
</dbReference>
<evidence type="ECO:0000256" key="4">
    <source>
        <dbReference type="ARBA" id="ARBA00023242"/>
    </source>
</evidence>
<feature type="compositionally biased region" description="Polar residues" evidence="6">
    <location>
        <begin position="1480"/>
        <end position="1495"/>
    </location>
</feature>
<evidence type="ECO:0000259" key="7">
    <source>
        <dbReference type="Pfam" id="PF11262"/>
    </source>
</evidence>
<dbReference type="GO" id="GO:0006397">
    <property type="term" value="P:mRNA processing"/>
    <property type="evidence" value="ECO:0007669"/>
    <property type="project" value="InterPro"/>
</dbReference>
<feature type="compositionally biased region" description="Pro residues" evidence="6">
    <location>
        <begin position="1635"/>
        <end position="1657"/>
    </location>
</feature>
<sequence length="2179" mass="239947">MDASTSCSNELLPSGVGTKIADALQSWSSGGKETLKQLIIDQIQRASSSTTTLASIPLSNTLVSIISSNLEHNVIADFLAKAIEGLDESQVEVLGEVLVDVVEMIEQEKEDRVEEKKSNDDTEMIDVDAIPRVMSGLPVIKLLLENNKLPSHIANLLLNPDRLVDLGLHPFPRQPRALQSALIKKNTTLFFKQRKYNLMRECSEGFSGLIVLLTGPDALPHSIDETLSENDLDRKARAKRVWSKIMGLIGYFNLSPPRVLDIILEIASCHVAIHWRFFLDLLKRSPWGSAVNNINPTGKGKGKAVDKWPDSEVESIGDSLHPGGDRVLAQVLGFKFGFYQKPEGGDTPMGLTYMAALLVKHGFVSLADLLPFLSPDDSQMEEIRKKWYSSVSSRSGPQNALSNSVLLDDDAPAASTSKEAESGGPPPKPPPEQRIQLAQALLAIGDLPSALYFLSRFPWIAQSHTSIADLILRTVAFALESLYRLYMPPTTDVEGEDLEMTVIAPSVSSLLKELVPTLHSPPPPETSSKRFEFFYPDWQESMESWSGLEDIHSKGLRWLSLIRGLGGRNASIMVKICRIGVAYFASLRKEKEADFDPSGPIERSVALEPTAQEMRLWLDITRISLLPSLSCSSATAAFDVELWSLLSYFPYTVRYSLYGEWRDSTCSFKGRNPCPVATHAAGECTKEVQKALRRVVSTTNNGSASIATQAERHSARSLAKLSHGNPLFLWTTAVTQVKAYPNIGQAIVDAGRYMTQLSFDVATFVMLDTLSDDRAQRLNETGTGVALWLERLSKFVGDFNRRYTNMDLGPVLQYIINRLMRGQAGDLIILEKLMSTMSGIEPVPNDGVSETQLQAYGGGKEMVKEAFNATRIQIAPPPEPGTDKPKEVPVDKLKNIKKSLPRLVTALRDTKLAIPIWIALAQTRQAVVDKLSNTPIKAMNLVQDTCHTAFMQFGDFLVEQLSSQEQLAGSLSLEELVNEFGLEYGIAFQILRPRLNAEIERIKAEREADVKKRIEAERKLKDGRVNSPATENSALPATPPKAATPQLDGDDVVMDEINPEQLNGETMPVPKNGGKAKPWWPPAMTATMRQAKNLLPDEVSSILGAPFFVIFWHLTMPDIAFSAESYDEAIKSINRNISVVSGWRIMAKDKVAVSEQQAELTRLKNRVAVLTKEKDSHGKEVNAIVKRRLKAESSKWFGRSVVEKSQQVQLASYLHQYCFYPRAILTPSDAVFVAKFIRTAHDLGTIGFSTLFAYNNFFNDNLAACIFSCTDSEARNLGRCLSAILTDLDSWHRDEKKYKVEALGLPENDQYPQKQEEGKEEPKTLPGMTFRRGTGAPLRPMKWHEFKNYYAKCHNALTTALISCWSEAEFMHNKNAIIVALQVIKFFPIMDTNGKAVEDAVKRLQNGENGEITNDLKMMCLSFLSGLKKRQATRPYISPAKFHPGGQRAAQAAQAALAKNAPKGPRTTDSPGPNGDATPLATNGGSTPVSTASNLSDREKIRQKLEESRSKSAANATAPAKEEIKGTPEPAAPISNAGTPIASRAASPAPVPRPASPTVAPPPTRASAAPSGPSASARSASDNRSTPTPSGPSIKGAAERTGGSSSTLSMGPPTDLSVDEARAAARAKKFGIKRPAPPPSSASPVPAPAPTLPPAPVVPVVQATAETSRPKSPTPASSRRTSPAPRTHRSGSVESRASVGSRRSTRRDRDDRDRDHNRDRDRNKDVDWDRDRDRDRRRGRDDRDRDRERDKPRDLPPHAGVDEADRDRRKQEDLLQARHDRLAASTSDERRESRRGSKDGNTSGSHRRVSDRDDKKPNTASNRDRERGVRDDRGGKRKRDEEPRRIDEPPNSNASSSRRERDTGRDRDQERDRRHERPDDRDRERDRDGRSNNPNNDRRERDPRDDRDSRDRRGGPSRNDRDTRNNNSRPSPRDNSAPQGNRRSTPPPPPSATAPSDRNKPTNSSTTDNNDRTPKRDNAAKELLPSQPPAKTDPPAESSDRIVEAPRQTRSSIPSPSMNTNINNSNNTPNASRLAHALPPRPGAGAQNSPAPNSGGGSRGGIAPSLASRMGGPPVSDRDRDRERDRDRDQRRPQSPPLPPRQRSNDVRDGGNDSYVDPRKRTLAETGPPTREESPGASKRVKIDRERARGGNDRGGGGGGGRREGGPGGRLFESAMRDK</sequence>
<gene>
    <name evidence="10" type="ORF">L201_004709</name>
</gene>